<comment type="cofactor">
    <cofactor evidence="1">
        <name>Zn(2+)</name>
        <dbReference type="ChEBI" id="CHEBI:29105"/>
    </cofactor>
</comment>
<evidence type="ECO:0000256" key="4">
    <source>
        <dbReference type="ARBA" id="ARBA00022723"/>
    </source>
</evidence>
<protein>
    <submittedName>
        <fullName evidence="10">Murein DD-endopeptidase MepM/ murein hydrolase activator NlpD</fullName>
    </submittedName>
</protein>
<dbReference type="GO" id="GO:0004222">
    <property type="term" value="F:metalloendopeptidase activity"/>
    <property type="evidence" value="ECO:0007669"/>
    <property type="project" value="TreeGrafter"/>
</dbReference>
<evidence type="ECO:0000256" key="6">
    <source>
        <dbReference type="ARBA" id="ARBA00022833"/>
    </source>
</evidence>
<sequence length="444" mass="48817">MMPEASQPQRRRHVTRSLLFAAGGLFLTAAALAVVQPSAPPEPVFQARQTLDLPPLGAQAGHDAAPYIAATRIRRGDTVADLLNRLGVNEDGLLTFLTHDERARSIYKLYPGRTVQAALDDQGRMVWLRYTHTPGATGKSGIESSWLEVRPAADGGFSAQERTIAAARETRIAEGEITSSLFGAADQAQVPDAITMEMVDILGSRIDFLKDLRKGDRFRIVYDAYMHDGEEVGTGHIRALEFINHGKTYSAVWFQNGQEPGGYYDFSGASLKGAFLRTAIKFTRISSGFGMRMHPIHKQWIGHKGVDYAAPAGTPIHATADGTVEFIGQQNGYGNVIILKNFGKYSTLYAHQSRFAKGLKKGDRVQQGQLIGYVGSTGWATGPHLHYEFRIDKRPVDPLSVDLPVARTLEAADRKAFQAVVARYQPQIELMARLQDSRIQVAQQ</sequence>
<evidence type="ECO:0000256" key="3">
    <source>
        <dbReference type="ARBA" id="ARBA00022670"/>
    </source>
</evidence>
<evidence type="ECO:0000259" key="9">
    <source>
        <dbReference type="Pfam" id="PF19425"/>
    </source>
</evidence>
<dbReference type="PANTHER" id="PTHR21666:SF288">
    <property type="entry name" value="CELL DIVISION PROTEIN YTFB"/>
    <property type="match status" value="1"/>
</dbReference>
<dbReference type="Proteomes" id="UP000541136">
    <property type="component" value="Unassembled WGS sequence"/>
</dbReference>
<dbReference type="InterPro" id="IPR016047">
    <property type="entry name" value="M23ase_b-sheet_dom"/>
</dbReference>
<feature type="domain" description="M23ase beta-sheet core" evidence="8">
    <location>
        <begin position="303"/>
        <end position="398"/>
    </location>
</feature>
<comment type="caution">
    <text evidence="10">The sequence shown here is derived from an EMBL/GenBank/DDBJ whole genome shotgun (WGS) entry which is preliminary data.</text>
</comment>
<dbReference type="Pfam" id="PF01551">
    <property type="entry name" value="Peptidase_M23"/>
    <property type="match status" value="1"/>
</dbReference>
<dbReference type="AlphaFoldDB" id="A0A7W9WNG0"/>
<gene>
    <name evidence="10" type="ORF">HNR28_003445</name>
</gene>
<feature type="domain" description="Csd3-like second N-terminal" evidence="9">
    <location>
        <begin position="170"/>
        <end position="289"/>
    </location>
</feature>
<dbReference type="GO" id="GO:0046872">
    <property type="term" value="F:metal ion binding"/>
    <property type="evidence" value="ECO:0007669"/>
    <property type="project" value="UniProtKB-KW"/>
</dbReference>
<dbReference type="GO" id="GO:0006508">
    <property type="term" value="P:proteolysis"/>
    <property type="evidence" value="ECO:0007669"/>
    <property type="project" value="UniProtKB-KW"/>
</dbReference>
<keyword evidence="7" id="KW-0482">Metalloprotease</keyword>
<dbReference type="CDD" id="cd12797">
    <property type="entry name" value="M23_peptidase"/>
    <property type="match status" value="1"/>
</dbReference>
<dbReference type="InterPro" id="IPR050570">
    <property type="entry name" value="Cell_wall_metabolism_enzyme"/>
</dbReference>
<accession>A0A7W9WNG0</accession>
<evidence type="ECO:0000256" key="2">
    <source>
        <dbReference type="ARBA" id="ARBA00004196"/>
    </source>
</evidence>
<evidence type="ECO:0000256" key="1">
    <source>
        <dbReference type="ARBA" id="ARBA00001947"/>
    </source>
</evidence>
<organism evidence="10 11">
    <name type="scientific">Castellaniella defragrans</name>
    <name type="common">Alcaligenes defragrans</name>
    <dbReference type="NCBI Taxonomy" id="75697"/>
    <lineage>
        <taxon>Bacteria</taxon>
        <taxon>Pseudomonadati</taxon>
        <taxon>Pseudomonadota</taxon>
        <taxon>Betaproteobacteria</taxon>
        <taxon>Burkholderiales</taxon>
        <taxon>Alcaligenaceae</taxon>
        <taxon>Castellaniella</taxon>
    </lineage>
</organism>
<evidence type="ECO:0000313" key="11">
    <source>
        <dbReference type="Proteomes" id="UP000541136"/>
    </source>
</evidence>
<keyword evidence="6" id="KW-0862">Zinc</keyword>
<dbReference type="Gene3D" id="3.10.450.350">
    <property type="match status" value="2"/>
</dbReference>
<dbReference type="EMBL" id="JACHIB010000025">
    <property type="protein sequence ID" value="MBB6085387.1"/>
    <property type="molecule type" value="Genomic_DNA"/>
</dbReference>
<dbReference type="GO" id="GO:0030313">
    <property type="term" value="C:cell envelope"/>
    <property type="evidence" value="ECO:0007669"/>
    <property type="project" value="UniProtKB-SubCell"/>
</dbReference>
<dbReference type="SUPFAM" id="SSF51261">
    <property type="entry name" value="Duplicated hybrid motif"/>
    <property type="match status" value="1"/>
</dbReference>
<keyword evidence="4" id="KW-0479">Metal-binding</keyword>
<dbReference type="InterPro" id="IPR045834">
    <property type="entry name" value="Csd3_N2"/>
</dbReference>
<keyword evidence="5 10" id="KW-0378">Hydrolase</keyword>
<comment type="subcellular location">
    <subcellularLocation>
        <location evidence="2">Cell envelope</location>
    </subcellularLocation>
</comment>
<evidence type="ECO:0000256" key="5">
    <source>
        <dbReference type="ARBA" id="ARBA00022801"/>
    </source>
</evidence>
<evidence type="ECO:0000259" key="8">
    <source>
        <dbReference type="Pfam" id="PF01551"/>
    </source>
</evidence>
<dbReference type="PANTHER" id="PTHR21666">
    <property type="entry name" value="PEPTIDASE-RELATED"/>
    <property type="match status" value="1"/>
</dbReference>
<dbReference type="Pfam" id="PF19425">
    <property type="entry name" value="Csd3_N2"/>
    <property type="match status" value="1"/>
</dbReference>
<keyword evidence="3" id="KW-0645">Protease</keyword>
<evidence type="ECO:0000313" key="10">
    <source>
        <dbReference type="EMBL" id="MBB6085387.1"/>
    </source>
</evidence>
<reference evidence="10 11" key="1">
    <citation type="submission" date="2020-08" db="EMBL/GenBank/DDBJ databases">
        <title>Genomic Encyclopedia of Type Strains, Phase IV (KMG-IV): sequencing the most valuable type-strain genomes for metagenomic binning, comparative biology and taxonomic classification.</title>
        <authorList>
            <person name="Goeker M."/>
        </authorList>
    </citation>
    <scope>NUCLEOTIDE SEQUENCE [LARGE SCALE GENOMIC DNA]</scope>
    <source>
        <strain evidence="10 11">DSM 12141</strain>
    </source>
</reference>
<dbReference type="InterPro" id="IPR011055">
    <property type="entry name" value="Dup_hybrid_motif"/>
</dbReference>
<dbReference type="RefSeq" id="WP_043685022.1">
    <property type="nucleotide sequence ID" value="NZ_JACHIB010000025.1"/>
</dbReference>
<proteinExistence type="predicted"/>
<evidence type="ECO:0000256" key="7">
    <source>
        <dbReference type="ARBA" id="ARBA00023049"/>
    </source>
</evidence>
<dbReference type="Gene3D" id="2.70.70.10">
    <property type="entry name" value="Glucose Permease (Domain IIA)"/>
    <property type="match status" value="1"/>
</dbReference>
<name>A0A7W9WNG0_CASDE</name>